<dbReference type="Pfam" id="PF02558">
    <property type="entry name" value="ApbA"/>
    <property type="match status" value="1"/>
</dbReference>
<evidence type="ECO:0000256" key="2">
    <source>
        <dbReference type="ARBA" id="ARBA00004994"/>
    </source>
</evidence>
<dbReference type="InterPro" id="IPR036291">
    <property type="entry name" value="NAD(P)-bd_dom_sf"/>
</dbReference>
<dbReference type="FunFam" id="1.10.1040.10:FF:000017">
    <property type="entry name" value="2-dehydropantoate 2-reductase"/>
    <property type="match status" value="1"/>
</dbReference>
<evidence type="ECO:0000313" key="13">
    <source>
        <dbReference type="EMBL" id="QCI64850.1"/>
    </source>
</evidence>
<evidence type="ECO:0000256" key="3">
    <source>
        <dbReference type="ARBA" id="ARBA00007870"/>
    </source>
</evidence>
<dbReference type="UniPathway" id="UPA00028">
    <property type="reaction ID" value="UER00004"/>
</dbReference>
<dbReference type="InterPro" id="IPR013332">
    <property type="entry name" value="KPR_N"/>
</dbReference>
<dbReference type="PANTHER" id="PTHR21708:SF45">
    <property type="entry name" value="2-DEHYDROPANTOATE 2-REDUCTASE"/>
    <property type="match status" value="1"/>
</dbReference>
<dbReference type="NCBIfam" id="NF005089">
    <property type="entry name" value="PRK06522.1-4"/>
    <property type="match status" value="1"/>
</dbReference>
<protein>
    <recommendedName>
        <fullName evidence="5">2-dehydropantoate 2-reductase</fullName>
        <ecNumber evidence="4">1.1.1.169</ecNumber>
    </recommendedName>
    <alternativeName>
        <fullName evidence="9">Ketopantoate reductase</fullName>
    </alternativeName>
</protein>
<evidence type="ECO:0000259" key="12">
    <source>
        <dbReference type="Pfam" id="PF08546"/>
    </source>
</evidence>
<comment type="catalytic activity">
    <reaction evidence="10">
        <text>(R)-pantoate + NADP(+) = 2-dehydropantoate + NADPH + H(+)</text>
        <dbReference type="Rhea" id="RHEA:16233"/>
        <dbReference type="ChEBI" id="CHEBI:11561"/>
        <dbReference type="ChEBI" id="CHEBI:15378"/>
        <dbReference type="ChEBI" id="CHEBI:15980"/>
        <dbReference type="ChEBI" id="CHEBI:57783"/>
        <dbReference type="ChEBI" id="CHEBI:58349"/>
        <dbReference type="EC" id="1.1.1.169"/>
    </reaction>
</comment>
<accession>A0A4D7B482</accession>
<evidence type="ECO:0000256" key="5">
    <source>
        <dbReference type="ARBA" id="ARBA00019465"/>
    </source>
</evidence>
<comment type="similarity">
    <text evidence="3">Belongs to the ketopantoate reductase family.</text>
</comment>
<dbReference type="SUPFAM" id="SSF48179">
    <property type="entry name" value="6-phosphogluconate dehydrogenase C-terminal domain-like"/>
    <property type="match status" value="1"/>
</dbReference>
<dbReference type="Gene3D" id="1.10.1040.10">
    <property type="entry name" value="N-(1-d-carboxylethyl)-l-norvaline Dehydrogenase, domain 2"/>
    <property type="match status" value="1"/>
</dbReference>
<evidence type="ECO:0000256" key="8">
    <source>
        <dbReference type="ARBA" id="ARBA00023002"/>
    </source>
</evidence>
<evidence type="ECO:0000256" key="6">
    <source>
        <dbReference type="ARBA" id="ARBA00022655"/>
    </source>
</evidence>
<dbReference type="InterPro" id="IPR013328">
    <property type="entry name" value="6PGD_dom2"/>
</dbReference>
<dbReference type="InterPro" id="IPR051402">
    <property type="entry name" value="KPR-Related"/>
</dbReference>
<dbReference type="PANTHER" id="PTHR21708">
    <property type="entry name" value="PROBABLE 2-DEHYDROPANTOATE 2-REDUCTASE"/>
    <property type="match status" value="1"/>
</dbReference>
<comment type="pathway">
    <text evidence="2">Cofactor biosynthesis; (R)-pantothenate biosynthesis; (R)-pantoate from 3-methyl-2-oxobutanoate: step 2/2.</text>
</comment>
<dbReference type="FunFam" id="3.40.50.720:FF:000307">
    <property type="entry name" value="2-dehydropantoate 2-reductase"/>
    <property type="match status" value="1"/>
</dbReference>
<evidence type="ECO:0000259" key="11">
    <source>
        <dbReference type="Pfam" id="PF02558"/>
    </source>
</evidence>
<dbReference type="GO" id="GO:0015940">
    <property type="term" value="P:pantothenate biosynthetic process"/>
    <property type="evidence" value="ECO:0007669"/>
    <property type="project" value="UniProtKB-UniPathway"/>
</dbReference>
<evidence type="ECO:0000256" key="7">
    <source>
        <dbReference type="ARBA" id="ARBA00022857"/>
    </source>
</evidence>
<evidence type="ECO:0000256" key="4">
    <source>
        <dbReference type="ARBA" id="ARBA00013014"/>
    </source>
</evidence>
<dbReference type="KEGG" id="pstg:E8M01_11820"/>
<dbReference type="Gene3D" id="3.40.50.720">
    <property type="entry name" value="NAD(P)-binding Rossmann-like Domain"/>
    <property type="match status" value="1"/>
</dbReference>
<dbReference type="InterPro" id="IPR013752">
    <property type="entry name" value="KPA_reductase"/>
</dbReference>
<name>A0A4D7B482_9HYPH</name>
<comment type="function">
    <text evidence="1">Catalyzes the NADPH-dependent reduction of ketopantoate into pantoic acid.</text>
</comment>
<dbReference type="RefSeq" id="WP_136960301.1">
    <property type="nucleotide sequence ID" value="NZ_CP039690.1"/>
</dbReference>
<keyword evidence="6" id="KW-0566">Pantothenate biosynthesis</keyword>
<evidence type="ECO:0000256" key="9">
    <source>
        <dbReference type="ARBA" id="ARBA00032024"/>
    </source>
</evidence>
<dbReference type="Proteomes" id="UP000298781">
    <property type="component" value="Chromosome"/>
</dbReference>
<feature type="domain" description="Ketopantoate reductase C-terminal" evidence="12">
    <location>
        <begin position="196"/>
        <end position="316"/>
    </location>
</feature>
<reference evidence="13 14" key="1">
    <citation type="submission" date="2019-04" db="EMBL/GenBank/DDBJ databases">
        <title>Phreatobacter aquaticus sp. nov.</title>
        <authorList>
            <person name="Choi A."/>
        </authorList>
    </citation>
    <scope>NUCLEOTIDE SEQUENCE [LARGE SCALE GENOMIC DNA]</scope>
    <source>
        <strain evidence="13 14">KCTC 52518</strain>
    </source>
</reference>
<feature type="domain" description="Ketopantoate reductase N-terminal" evidence="11">
    <location>
        <begin position="3"/>
        <end position="104"/>
    </location>
</feature>
<keyword evidence="7" id="KW-0521">NADP</keyword>
<keyword evidence="14" id="KW-1185">Reference proteome</keyword>
<evidence type="ECO:0000313" key="14">
    <source>
        <dbReference type="Proteomes" id="UP000298781"/>
    </source>
</evidence>
<sequence length="342" mass="37016">MKICIYGAGAIGGYMGVMLKRGGADVSLVARGAHLEAIKANGLKLVLKDEKLTERMPASSASRDLGPQDVVIVALKAHQAWEAAEDIKPLLGPETIVVTAQNGVPWWYFHGLDGPYADLRLASVDPGDRQWRAIGPQRAIGCTVYPATEIIEPGVIKHIYGDQFGLGEPNRVASDRLARFAEALAAGGLKPRLYPDIRDDIWIKLWGNLCFNPISALTQATLDIVATDPGTRALSRNMMLEAQEIAETLGVTFRVDVDRRINGAAGVGAHRTSMLQDLDKGRPLEIDALLTAVQEMGRLVKVHTPYIDAVLGLVQQLGRVKGLYPTFPAETALVDERRLAAS</sequence>
<dbReference type="SUPFAM" id="SSF51735">
    <property type="entry name" value="NAD(P)-binding Rossmann-fold domains"/>
    <property type="match status" value="1"/>
</dbReference>
<dbReference type="EMBL" id="CP039690">
    <property type="protein sequence ID" value="QCI64850.1"/>
    <property type="molecule type" value="Genomic_DNA"/>
</dbReference>
<dbReference type="OrthoDB" id="9796561at2"/>
<proteinExistence type="inferred from homology"/>
<dbReference type="Pfam" id="PF08546">
    <property type="entry name" value="ApbA_C"/>
    <property type="match status" value="1"/>
</dbReference>
<dbReference type="AlphaFoldDB" id="A0A4D7B482"/>
<evidence type="ECO:0000256" key="1">
    <source>
        <dbReference type="ARBA" id="ARBA00002919"/>
    </source>
</evidence>
<dbReference type="InterPro" id="IPR008927">
    <property type="entry name" value="6-PGluconate_DH-like_C_sf"/>
</dbReference>
<organism evidence="13 14">
    <name type="scientific">Phreatobacter stygius</name>
    <dbReference type="NCBI Taxonomy" id="1940610"/>
    <lineage>
        <taxon>Bacteria</taxon>
        <taxon>Pseudomonadati</taxon>
        <taxon>Pseudomonadota</taxon>
        <taxon>Alphaproteobacteria</taxon>
        <taxon>Hyphomicrobiales</taxon>
        <taxon>Phreatobacteraceae</taxon>
        <taxon>Phreatobacter</taxon>
    </lineage>
</organism>
<dbReference type="GO" id="GO:0008677">
    <property type="term" value="F:2-dehydropantoate 2-reductase activity"/>
    <property type="evidence" value="ECO:0007669"/>
    <property type="project" value="UniProtKB-EC"/>
</dbReference>
<dbReference type="EC" id="1.1.1.169" evidence="4"/>
<dbReference type="GO" id="GO:0005737">
    <property type="term" value="C:cytoplasm"/>
    <property type="evidence" value="ECO:0007669"/>
    <property type="project" value="TreeGrafter"/>
</dbReference>
<evidence type="ECO:0000256" key="10">
    <source>
        <dbReference type="ARBA" id="ARBA00048793"/>
    </source>
</evidence>
<gene>
    <name evidence="13" type="ORF">E8M01_11820</name>
</gene>
<keyword evidence="8" id="KW-0560">Oxidoreductase</keyword>